<evidence type="ECO:0000313" key="3">
    <source>
        <dbReference type="EMBL" id="RHZ12962.1"/>
    </source>
</evidence>
<proteinExistence type="predicted"/>
<reference evidence="4 5" key="1">
    <citation type="submission" date="2018-08" db="EMBL/GenBank/DDBJ databases">
        <title>Aphanomyces genome sequencing and annotation.</title>
        <authorList>
            <person name="Minardi D."/>
            <person name="Oidtmann B."/>
            <person name="Van Der Giezen M."/>
            <person name="Studholme D.J."/>
        </authorList>
    </citation>
    <scope>NUCLEOTIDE SEQUENCE [LARGE SCALE GENOMIC DNA]</scope>
    <source>
        <strain evidence="3 4">Da</strain>
        <strain evidence="2 5">Sv</strain>
    </source>
</reference>
<dbReference type="EMBL" id="QUTG01006562">
    <property type="protein sequence ID" value="RHY83911.1"/>
    <property type="molecule type" value="Genomic_DNA"/>
</dbReference>
<gene>
    <name evidence="2" type="ORF">DYB35_011158</name>
    <name evidence="3" type="ORF">DYB37_013303</name>
</gene>
<dbReference type="Proteomes" id="UP000285430">
    <property type="component" value="Unassembled WGS sequence"/>
</dbReference>
<evidence type="ECO:0000313" key="5">
    <source>
        <dbReference type="Proteomes" id="UP000285712"/>
    </source>
</evidence>
<dbReference type="VEuPathDB" id="FungiDB:H257_05827"/>
<evidence type="ECO:0000313" key="2">
    <source>
        <dbReference type="EMBL" id="RHY83911.1"/>
    </source>
</evidence>
<evidence type="ECO:0000256" key="1">
    <source>
        <dbReference type="SAM" id="MobiDB-lite"/>
    </source>
</evidence>
<evidence type="ECO:0000313" key="4">
    <source>
        <dbReference type="Proteomes" id="UP000285430"/>
    </source>
</evidence>
<feature type="region of interest" description="Disordered" evidence="1">
    <location>
        <begin position="43"/>
        <end position="62"/>
    </location>
</feature>
<evidence type="ECO:0008006" key="6">
    <source>
        <dbReference type="Google" id="ProtNLM"/>
    </source>
</evidence>
<protein>
    <recommendedName>
        <fullName evidence="6">DDE Tnp4 domain-containing protein</fullName>
    </recommendedName>
</protein>
<dbReference type="AlphaFoldDB" id="A0A3R6YFR5"/>
<feature type="compositionally biased region" description="Polar residues" evidence="1">
    <location>
        <begin position="79"/>
        <end position="99"/>
    </location>
</feature>
<dbReference type="EMBL" id="QUTH01004616">
    <property type="protein sequence ID" value="RHZ12962.1"/>
    <property type="molecule type" value="Genomic_DNA"/>
</dbReference>
<feature type="region of interest" description="Disordered" evidence="1">
    <location>
        <begin position="77"/>
        <end position="101"/>
    </location>
</feature>
<accession>A0A3R6YFR5</accession>
<name>A0A3R6YFR5_APHAT</name>
<dbReference type="Proteomes" id="UP000285712">
    <property type="component" value="Unassembled WGS sequence"/>
</dbReference>
<sequence length="237" mass="25857">MAPSPPPAAACLSQSRQGLTERAISHGVDVLTNLHAARETQRLRYSSVSPDHDQTCDSPSPIFDSFVDSQGPGVVHKLTNFSPTNPETPKPSSTHSGPSSKHCGSWDVVAAVFKEKSPTFSKRVTGFITAIHPYLKAKFIDGFADKWRIPVLDKAGLCFKNYPWTLYAVDVTFQQTNAPAGSFAVKKRFFSKKHGLYGMKVEASVLPNGYAINVTNAAPVWLILQSATTTMHFTKTC</sequence>
<organism evidence="3 4">
    <name type="scientific">Aphanomyces astaci</name>
    <name type="common">Crayfish plague agent</name>
    <dbReference type="NCBI Taxonomy" id="112090"/>
    <lineage>
        <taxon>Eukaryota</taxon>
        <taxon>Sar</taxon>
        <taxon>Stramenopiles</taxon>
        <taxon>Oomycota</taxon>
        <taxon>Saprolegniomycetes</taxon>
        <taxon>Saprolegniales</taxon>
        <taxon>Verrucalvaceae</taxon>
        <taxon>Aphanomyces</taxon>
    </lineage>
</organism>
<comment type="caution">
    <text evidence="3">The sequence shown here is derived from an EMBL/GenBank/DDBJ whole genome shotgun (WGS) entry which is preliminary data.</text>
</comment>